<comment type="caution">
    <text evidence="1">The sequence shown here is derived from an EMBL/GenBank/DDBJ whole genome shotgun (WGS) entry which is preliminary data.</text>
</comment>
<evidence type="ECO:0000313" key="1">
    <source>
        <dbReference type="EMBL" id="KDR42989.1"/>
    </source>
</evidence>
<dbReference type="Pfam" id="PF11746">
    <property type="entry name" value="DUF3303"/>
    <property type="match status" value="1"/>
</dbReference>
<gene>
    <name evidence="1" type="ORF">BG61_03875</name>
</gene>
<organism evidence="1 2">
    <name type="scientific">Caballeronia glathei</name>
    <dbReference type="NCBI Taxonomy" id="60547"/>
    <lineage>
        <taxon>Bacteria</taxon>
        <taxon>Pseudomonadati</taxon>
        <taxon>Pseudomonadota</taxon>
        <taxon>Betaproteobacteria</taxon>
        <taxon>Burkholderiales</taxon>
        <taxon>Burkholderiaceae</taxon>
        <taxon>Caballeronia</taxon>
    </lineage>
</organism>
<name>A0A069PSZ8_9BURK</name>
<evidence type="ECO:0008006" key="3">
    <source>
        <dbReference type="Google" id="ProtNLM"/>
    </source>
</evidence>
<evidence type="ECO:0000313" key="2">
    <source>
        <dbReference type="Proteomes" id="UP000027466"/>
    </source>
</evidence>
<protein>
    <recommendedName>
        <fullName evidence="3">DUF3303 domain-containing protein</fullName>
    </recommendedName>
</protein>
<dbReference type="AlphaFoldDB" id="A0A069PSZ8"/>
<sequence length="94" mass="10249">MLFIVRWTALPEVEHAARDRFLKTGGAPPEGVRMLGRWHGLGSIDGIAVCECSELEPLAMWVREWGDLLSFSVMPAMTDEQLGKVLAAGVATVP</sequence>
<dbReference type="STRING" id="60547.GCA_000751215_02162"/>
<dbReference type="RefSeq" id="WP_035930083.1">
    <property type="nucleotide sequence ID" value="NZ_CADFFX010000004.1"/>
</dbReference>
<accession>A0A069PSZ8</accession>
<keyword evidence="2" id="KW-1185">Reference proteome</keyword>
<dbReference type="InterPro" id="IPR021734">
    <property type="entry name" value="DUF3303"/>
</dbReference>
<reference evidence="1 2" key="1">
    <citation type="submission" date="2014-03" db="EMBL/GenBank/DDBJ databases">
        <title>Draft Genome Sequences of Four Burkholderia Strains.</title>
        <authorList>
            <person name="Liu X.Y."/>
            <person name="Li C.X."/>
            <person name="Xu J.H."/>
        </authorList>
    </citation>
    <scope>NUCLEOTIDE SEQUENCE [LARGE SCALE GENOMIC DNA]</scope>
    <source>
        <strain evidence="1 2">DSM 50014</strain>
    </source>
</reference>
<dbReference type="EMBL" id="JFHC01000011">
    <property type="protein sequence ID" value="KDR42989.1"/>
    <property type="molecule type" value="Genomic_DNA"/>
</dbReference>
<dbReference type="Proteomes" id="UP000027466">
    <property type="component" value="Unassembled WGS sequence"/>
</dbReference>
<proteinExistence type="predicted"/>